<dbReference type="AlphaFoldDB" id="A0A066W4S7"/>
<proteinExistence type="predicted"/>
<dbReference type="GO" id="GO:0005886">
    <property type="term" value="C:plasma membrane"/>
    <property type="evidence" value="ECO:0007669"/>
    <property type="project" value="TreeGrafter"/>
</dbReference>
<feature type="region of interest" description="Disordered" evidence="1">
    <location>
        <begin position="503"/>
        <end position="522"/>
    </location>
</feature>
<comment type="caution">
    <text evidence="3">The sequence shown here is derived from an EMBL/GenBank/DDBJ whole genome shotgun (WGS) entry which is preliminary data.</text>
</comment>
<dbReference type="STRING" id="1037660.A0A066W4S7"/>
<feature type="domain" description="Senescence" evidence="2">
    <location>
        <begin position="264"/>
        <end position="481"/>
    </location>
</feature>
<feature type="compositionally biased region" description="Polar residues" evidence="1">
    <location>
        <begin position="307"/>
        <end position="318"/>
    </location>
</feature>
<evidence type="ECO:0000259" key="2">
    <source>
        <dbReference type="Pfam" id="PF06911"/>
    </source>
</evidence>
<keyword evidence="4" id="KW-1185">Reference proteome</keyword>
<dbReference type="PANTHER" id="PTHR21068">
    <property type="entry name" value="SPARTIN"/>
    <property type="match status" value="1"/>
</dbReference>
<gene>
    <name evidence="3" type="ORF">K437DRAFT_256493</name>
</gene>
<dbReference type="GeneID" id="25264436"/>
<dbReference type="GO" id="GO:0051301">
    <property type="term" value="P:cell division"/>
    <property type="evidence" value="ECO:0007669"/>
    <property type="project" value="TreeGrafter"/>
</dbReference>
<dbReference type="InterPro" id="IPR045036">
    <property type="entry name" value="Spartin-like"/>
</dbReference>
<feature type="compositionally biased region" description="Polar residues" evidence="1">
    <location>
        <begin position="328"/>
        <end position="340"/>
    </location>
</feature>
<dbReference type="EMBL" id="JMSN01000040">
    <property type="protein sequence ID" value="KDN45770.1"/>
    <property type="molecule type" value="Genomic_DNA"/>
</dbReference>
<feature type="region of interest" description="Disordered" evidence="1">
    <location>
        <begin position="305"/>
        <end position="341"/>
    </location>
</feature>
<reference evidence="3 4" key="1">
    <citation type="submission" date="2014-05" db="EMBL/GenBank/DDBJ databases">
        <title>Draft genome sequence of a rare smut relative, Tilletiaria anomala UBC 951.</title>
        <authorList>
            <consortium name="DOE Joint Genome Institute"/>
            <person name="Toome M."/>
            <person name="Kuo A."/>
            <person name="Henrissat B."/>
            <person name="Lipzen A."/>
            <person name="Tritt A."/>
            <person name="Yoshinaga Y."/>
            <person name="Zane M."/>
            <person name="Barry K."/>
            <person name="Grigoriev I.V."/>
            <person name="Spatafora J.W."/>
            <person name="Aimea M.C."/>
        </authorList>
    </citation>
    <scope>NUCLEOTIDE SEQUENCE [LARGE SCALE GENOMIC DNA]</scope>
    <source>
        <strain evidence="3 4">UBC 951</strain>
    </source>
</reference>
<dbReference type="PANTHER" id="PTHR21068:SF43">
    <property type="entry name" value="SPARTIN"/>
    <property type="match status" value="1"/>
</dbReference>
<protein>
    <recommendedName>
        <fullName evidence="2">Senescence domain-containing protein</fullName>
    </recommendedName>
</protein>
<dbReference type="InParanoid" id="A0A066W4S7"/>
<sequence>MAPTEESCVQQEDPHHLDPRGLELLQLPRSVRITQRYSAPSASEGINATLESEDGEQIELASGILSVQLVTIDIGDAYGLAGASTDAAGDDTDIFLVLSVPSSDFSLPLMASQRVQHRPKHNAYVFDSPEVPGASIIIYLPAPEQGSDEVTTLATFDDILSSYCVFNADTYATDDRGKIELISVKDGSTVIGTLDLEQDGVVLQEEGFDPALSSPNIEKEPVLIDLDFEGKAEQGAGGKEMGSGPHRVSIVRPISTVDSAAGDDWLLRGADRISRGIISGSNFIGKKIVQGADAIAERQVTKFSAPGSASKSAQTNGAATPVKLASGESDSSVARTSTSGAKIHPRAMQTVAAVHTLSGRAVKVSHKTAASIQNVAGRFGDQIGKATGVQRQQPYAPAKGLRGMLNRSLVAVSTVWDSVDASAQQLIDDSSSAATHVIRSKYGDDAAVFSAHVGGTTRSAFLVYRDISGVRRRALLKVAGKGIVKGRTRDGQVVRVQVGQEPGSQSLVGTSSATVTADTRKK</sequence>
<dbReference type="HOGENOM" id="CLU_581556_0_0_1"/>
<dbReference type="OrthoDB" id="20821at2759"/>
<accession>A0A066W4S7</accession>
<dbReference type="InterPro" id="IPR009686">
    <property type="entry name" value="Senescence/spartin_C"/>
</dbReference>
<name>A0A066W4S7_TILAU</name>
<dbReference type="Pfam" id="PF06911">
    <property type="entry name" value="Senescence"/>
    <property type="match status" value="1"/>
</dbReference>
<organism evidence="3 4">
    <name type="scientific">Tilletiaria anomala (strain ATCC 24038 / CBS 436.72 / UBC 951)</name>
    <dbReference type="NCBI Taxonomy" id="1037660"/>
    <lineage>
        <taxon>Eukaryota</taxon>
        <taxon>Fungi</taxon>
        <taxon>Dikarya</taxon>
        <taxon>Basidiomycota</taxon>
        <taxon>Ustilaginomycotina</taxon>
        <taxon>Exobasidiomycetes</taxon>
        <taxon>Georgefischeriales</taxon>
        <taxon>Tilletiariaceae</taxon>
        <taxon>Tilletiaria</taxon>
    </lineage>
</organism>
<evidence type="ECO:0000256" key="1">
    <source>
        <dbReference type="SAM" id="MobiDB-lite"/>
    </source>
</evidence>
<dbReference type="Proteomes" id="UP000027361">
    <property type="component" value="Unassembled WGS sequence"/>
</dbReference>
<evidence type="ECO:0000313" key="4">
    <source>
        <dbReference type="Proteomes" id="UP000027361"/>
    </source>
</evidence>
<evidence type="ECO:0000313" key="3">
    <source>
        <dbReference type="EMBL" id="KDN45770.1"/>
    </source>
</evidence>
<dbReference type="RefSeq" id="XP_013243307.1">
    <property type="nucleotide sequence ID" value="XM_013387853.1"/>
</dbReference>